<dbReference type="RefSeq" id="WP_280556397.1">
    <property type="nucleotide sequence ID" value="NZ_CP123488.1"/>
</dbReference>
<dbReference type="Pfam" id="PF11453">
    <property type="entry name" value="DUF2950"/>
    <property type="match status" value="1"/>
</dbReference>
<feature type="signal peptide" evidence="1">
    <location>
        <begin position="1"/>
        <end position="21"/>
    </location>
</feature>
<protein>
    <submittedName>
        <fullName evidence="2">DUF2950 family protein</fullName>
    </submittedName>
</protein>
<dbReference type="InterPro" id="IPR021556">
    <property type="entry name" value="DUF2950"/>
</dbReference>
<keyword evidence="1" id="KW-0732">Signal</keyword>
<accession>A0AA95G0M1</accession>
<sequence>MKKQIKIALLALAMSPLMSFAQQSFSSPDLAASALVNAVTNKDHVALTNLLGDDWQQFLPPDGVDPEAVDRFLRDWKLNHHIVTASNSAWLDVGNDGWRLPIPMEKNDQGWMFNIAAGEDEIQTRAIGRNELSAIQAMHAYVDAQQDYYQLNHAWAQKIISTDGKKDGLYWPIAPGEVPSPLGPNFSPSVPGEGYHGYRFRIVSTGDKGDVALLAWPVEWGKSGVMSFMVNQDDRVYEADLGEETEQKVQAMNQLSPDASVGWKVSDEPLNNQ</sequence>
<proteinExistence type="predicted"/>
<name>A0AA95G0M1_KLUIN</name>
<dbReference type="AlphaFoldDB" id="A0AA95G0M1"/>
<reference evidence="2" key="1">
    <citation type="submission" date="2023-04" db="EMBL/GenBank/DDBJ databases">
        <title>APH(3)-Id, a novel chromosomal aminoglycoside phosphotransferase, identified from an environmental isolate of Kluyvera intermedia DW18.</title>
        <authorList>
            <person name="Sha Y."/>
        </authorList>
    </citation>
    <scope>NUCLEOTIDE SEQUENCE</scope>
    <source>
        <strain evidence="2">DW18</strain>
    </source>
</reference>
<dbReference type="Proteomes" id="UP001177527">
    <property type="component" value="Chromosome"/>
</dbReference>
<evidence type="ECO:0000313" key="2">
    <source>
        <dbReference type="EMBL" id="WGL55546.1"/>
    </source>
</evidence>
<evidence type="ECO:0000313" key="3">
    <source>
        <dbReference type="Proteomes" id="UP001177527"/>
    </source>
</evidence>
<evidence type="ECO:0000256" key="1">
    <source>
        <dbReference type="SAM" id="SignalP"/>
    </source>
</evidence>
<gene>
    <name evidence="2" type="ORF">QBD33_18280</name>
</gene>
<feature type="chain" id="PRO_5041742276" evidence="1">
    <location>
        <begin position="22"/>
        <end position="273"/>
    </location>
</feature>
<organism evidence="2 3">
    <name type="scientific">Kluyvera intermedia</name>
    <name type="common">Enterobacter intermedius</name>
    <dbReference type="NCBI Taxonomy" id="61648"/>
    <lineage>
        <taxon>Bacteria</taxon>
        <taxon>Pseudomonadati</taxon>
        <taxon>Pseudomonadota</taxon>
        <taxon>Gammaproteobacteria</taxon>
        <taxon>Enterobacterales</taxon>
        <taxon>Enterobacteriaceae</taxon>
        <taxon>Kluyvera</taxon>
    </lineage>
</organism>
<dbReference type="EMBL" id="CP123488">
    <property type="protein sequence ID" value="WGL55546.1"/>
    <property type="molecule type" value="Genomic_DNA"/>
</dbReference>